<sequence>MKQLTKYSMLHENMQKKNNNDEKEVTTYDITIFGIVQKGNNIYGQIF</sequence>
<dbReference type="Proteomes" id="UP000034591">
    <property type="component" value="Unassembled WGS sequence"/>
</dbReference>
<protein>
    <submittedName>
        <fullName evidence="1">Uncharacterized protein</fullName>
    </submittedName>
</protein>
<proteinExistence type="predicted"/>
<evidence type="ECO:0000313" key="2">
    <source>
        <dbReference type="Proteomes" id="UP000034591"/>
    </source>
</evidence>
<evidence type="ECO:0000313" key="1">
    <source>
        <dbReference type="EMBL" id="KKQ37260.1"/>
    </source>
</evidence>
<reference evidence="1 2" key="1">
    <citation type="journal article" date="2015" name="Nature">
        <title>rRNA introns, odd ribosomes, and small enigmatic genomes across a large radiation of phyla.</title>
        <authorList>
            <person name="Brown C.T."/>
            <person name="Hug L.A."/>
            <person name="Thomas B.C."/>
            <person name="Sharon I."/>
            <person name="Castelle C.J."/>
            <person name="Singh A."/>
            <person name="Wilkins M.J."/>
            <person name="Williams K.H."/>
            <person name="Banfield J.F."/>
        </authorList>
    </citation>
    <scope>NUCLEOTIDE SEQUENCE [LARGE SCALE GENOMIC DNA]</scope>
</reference>
<gene>
    <name evidence="1" type="ORF">US53_C0023G0015</name>
</gene>
<accession>A0A0G0HFF0</accession>
<organism evidence="1 2">
    <name type="scientific">Candidatus Woesebacteria bacterium GW2011_GWA1_37_7</name>
    <dbReference type="NCBI Taxonomy" id="1618545"/>
    <lineage>
        <taxon>Bacteria</taxon>
        <taxon>Candidatus Woeseibacteriota</taxon>
    </lineage>
</organism>
<name>A0A0G0HFF0_9BACT</name>
<dbReference type="AlphaFoldDB" id="A0A0G0HFF0"/>
<comment type="caution">
    <text evidence="1">The sequence shown here is derived from an EMBL/GenBank/DDBJ whole genome shotgun (WGS) entry which is preliminary data.</text>
</comment>
<dbReference type="EMBL" id="LBTI01000023">
    <property type="protein sequence ID" value="KKQ37260.1"/>
    <property type="molecule type" value="Genomic_DNA"/>
</dbReference>